<reference evidence="1 2" key="1">
    <citation type="submission" date="2019-12" db="EMBL/GenBank/DDBJ databases">
        <title>Novel species isolated from a subtropical stream in China.</title>
        <authorList>
            <person name="Lu H."/>
        </authorList>
    </citation>
    <scope>NUCLEOTIDE SEQUENCE [LARGE SCALE GENOMIC DNA]</scope>
    <source>
        <strain evidence="1 2">CY42W</strain>
    </source>
</reference>
<comment type="caution">
    <text evidence="1">The sequence shown here is derived from an EMBL/GenBank/DDBJ whole genome shotgun (WGS) entry which is preliminary data.</text>
</comment>
<sequence length="146" mass="15984">MSLELILVFALTAPPSTDSLQAALVRHSIPIQLSQVHELQKHKGFLPLDYEAKKTGFYVTQLTYNELLSDYPEAKLATDAGKAVISLEFGGHFLECASVFQIASVLVSEFGANAFDTESLSYLSLEDISSNASACYEESKKTENTK</sequence>
<keyword evidence="2" id="KW-1185">Reference proteome</keyword>
<dbReference type="RefSeq" id="WP_161057397.1">
    <property type="nucleotide sequence ID" value="NZ_WWCT01000025.1"/>
</dbReference>
<gene>
    <name evidence="1" type="ORF">GTP69_24900</name>
</gene>
<accession>A0ABW9W6N3</accession>
<protein>
    <submittedName>
        <fullName evidence="1">Uncharacterized protein</fullName>
    </submittedName>
</protein>
<name>A0ABW9W6N3_9BURK</name>
<evidence type="ECO:0000313" key="1">
    <source>
        <dbReference type="EMBL" id="MYN29646.1"/>
    </source>
</evidence>
<dbReference type="EMBL" id="WWCT01000025">
    <property type="protein sequence ID" value="MYN29646.1"/>
    <property type="molecule type" value="Genomic_DNA"/>
</dbReference>
<proteinExistence type="predicted"/>
<dbReference type="Proteomes" id="UP000642144">
    <property type="component" value="Unassembled WGS sequence"/>
</dbReference>
<evidence type="ECO:0000313" key="2">
    <source>
        <dbReference type="Proteomes" id="UP000642144"/>
    </source>
</evidence>
<organism evidence="1 2">
    <name type="scientific">Duganella levis</name>
    <dbReference type="NCBI Taxonomy" id="2692169"/>
    <lineage>
        <taxon>Bacteria</taxon>
        <taxon>Pseudomonadati</taxon>
        <taxon>Pseudomonadota</taxon>
        <taxon>Betaproteobacteria</taxon>
        <taxon>Burkholderiales</taxon>
        <taxon>Oxalobacteraceae</taxon>
        <taxon>Telluria group</taxon>
        <taxon>Duganella</taxon>
    </lineage>
</organism>